<feature type="domain" description="Apple" evidence="2">
    <location>
        <begin position="22"/>
        <end position="96"/>
    </location>
</feature>
<evidence type="ECO:0000313" key="3">
    <source>
        <dbReference type="EMBL" id="GMR62821.1"/>
    </source>
</evidence>
<dbReference type="PROSITE" id="PS50948">
    <property type="entry name" value="PAN"/>
    <property type="match status" value="1"/>
</dbReference>
<feature type="signal peptide" evidence="1">
    <location>
        <begin position="1"/>
        <end position="15"/>
    </location>
</feature>
<evidence type="ECO:0000259" key="2">
    <source>
        <dbReference type="PROSITE" id="PS50948"/>
    </source>
</evidence>
<dbReference type="Proteomes" id="UP001328107">
    <property type="component" value="Unassembled WGS sequence"/>
</dbReference>
<dbReference type="AlphaFoldDB" id="A0AAN5IGF2"/>
<proteinExistence type="predicted"/>
<evidence type="ECO:0000313" key="4">
    <source>
        <dbReference type="Proteomes" id="UP001328107"/>
    </source>
</evidence>
<gene>
    <name evidence="3" type="ORF">PMAYCL1PPCAC_33016</name>
</gene>
<comment type="caution">
    <text evidence="3">The sequence shown here is derived from an EMBL/GenBank/DDBJ whole genome shotgun (WGS) entry which is preliminary data.</text>
</comment>
<evidence type="ECO:0000256" key="1">
    <source>
        <dbReference type="SAM" id="SignalP"/>
    </source>
</evidence>
<name>A0AAN5IGF2_9BILA</name>
<keyword evidence="1" id="KW-0732">Signal</keyword>
<keyword evidence="4" id="KW-1185">Reference proteome</keyword>
<feature type="chain" id="PRO_5042992438" description="Apple domain-containing protein" evidence="1">
    <location>
        <begin position="16"/>
        <end position="199"/>
    </location>
</feature>
<reference evidence="4" key="1">
    <citation type="submission" date="2022-10" db="EMBL/GenBank/DDBJ databases">
        <title>Genome assembly of Pristionchus species.</title>
        <authorList>
            <person name="Yoshida K."/>
            <person name="Sommer R.J."/>
        </authorList>
    </citation>
    <scope>NUCLEOTIDE SEQUENCE [LARGE SCALE GENOMIC DNA]</scope>
    <source>
        <strain evidence="4">RS5460</strain>
    </source>
</reference>
<organism evidence="3 4">
    <name type="scientific">Pristionchus mayeri</name>
    <dbReference type="NCBI Taxonomy" id="1317129"/>
    <lineage>
        <taxon>Eukaryota</taxon>
        <taxon>Metazoa</taxon>
        <taxon>Ecdysozoa</taxon>
        <taxon>Nematoda</taxon>
        <taxon>Chromadorea</taxon>
        <taxon>Rhabditida</taxon>
        <taxon>Rhabditina</taxon>
        <taxon>Diplogasteromorpha</taxon>
        <taxon>Diplogasteroidea</taxon>
        <taxon>Neodiplogasteridae</taxon>
        <taxon>Pristionchus</taxon>
    </lineage>
</organism>
<dbReference type="Pfam" id="PF00024">
    <property type="entry name" value="PAN_1"/>
    <property type="match status" value="1"/>
</dbReference>
<accession>A0AAN5IGF2</accession>
<protein>
    <recommendedName>
        <fullName evidence="2">Apple domain-containing protein</fullName>
    </recommendedName>
</protein>
<dbReference type="InterPro" id="IPR003609">
    <property type="entry name" value="Pan_app"/>
</dbReference>
<sequence>MSTLLSLLSVTLVEGVNLESRCFDIGTWNSIRELVADIVETPDMTTCLESCINNPRCKAVAFSQASTCAQLGENTNSNFPCPRSDYQTLYIRKEGCLPITAPVYSTSHLPTMTTSTTECAVLPLPESINAGYRIRGSVQVYGKSPCGSEPNAVIQVDTRTATFNWALFLTTLSCTADGWMAVRDTNAVIAEVAACVWKT</sequence>
<dbReference type="EMBL" id="BTRK01000006">
    <property type="protein sequence ID" value="GMR62821.1"/>
    <property type="molecule type" value="Genomic_DNA"/>
</dbReference>